<dbReference type="PROSITE" id="PS50084">
    <property type="entry name" value="KH_TYPE_1"/>
    <property type="match status" value="1"/>
</dbReference>
<name>A0A0D2U4H7_CAPO3</name>
<dbReference type="GO" id="GO:0045131">
    <property type="term" value="F:pre-mRNA branch point binding"/>
    <property type="evidence" value="ECO:0007669"/>
    <property type="project" value="UniProtKB-UniRule"/>
</dbReference>
<dbReference type="RefSeq" id="XP_004349952.1">
    <property type="nucleotide sequence ID" value="XM_004349902.2"/>
</dbReference>
<feature type="region of interest" description="Disordered" evidence="12">
    <location>
        <begin position="526"/>
        <end position="591"/>
    </location>
</feature>
<dbReference type="Pfam" id="PF00098">
    <property type="entry name" value="zf-CCHC"/>
    <property type="match status" value="1"/>
</dbReference>
<evidence type="ECO:0000256" key="7">
    <source>
        <dbReference type="ARBA" id="ARBA00022884"/>
    </source>
</evidence>
<reference evidence="16" key="1">
    <citation type="submission" date="2011-02" db="EMBL/GenBank/DDBJ databases">
        <title>The Genome Sequence of Capsaspora owczarzaki ATCC 30864.</title>
        <authorList>
            <person name="Russ C."/>
            <person name="Cuomo C."/>
            <person name="Burger G."/>
            <person name="Gray M.W."/>
            <person name="Holland P.W.H."/>
            <person name="King N."/>
            <person name="Lang F.B.F."/>
            <person name="Roger A.J."/>
            <person name="Ruiz-Trillo I."/>
            <person name="Young S.K."/>
            <person name="Zeng Q."/>
            <person name="Gargeya S."/>
            <person name="Alvarado L."/>
            <person name="Berlin A."/>
            <person name="Chapman S.B."/>
            <person name="Chen Z."/>
            <person name="Freedman E."/>
            <person name="Gellesch M."/>
            <person name="Goldberg J."/>
            <person name="Griggs A."/>
            <person name="Gujja S."/>
            <person name="Heilman E."/>
            <person name="Heiman D."/>
            <person name="Howarth C."/>
            <person name="Mehta T."/>
            <person name="Neiman D."/>
            <person name="Pearson M."/>
            <person name="Roberts A."/>
            <person name="Saif S."/>
            <person name="Shea T."/>
            <person name="Shenoy N."/>
            <person name="Sisk P."/>
            <person name="Stolte C."/>
            <person name="Sykes S."/>
            <person name="White J."/>
            <person name="Yandava C."/>
            <person name="Haas B."/>
            <person name="Nusbaum C."/>
            <person name="Birren B."/>
        </authorList>
    </citation>
    <scope>NUCLEOTIDE SEQUENCE</scope>
    <source>
        <strain evidence="16">ATCC 30864</strain>
    </source>
</reference>
<dbReference type="InterPro" id="IPR032570">
    <property type="entry name" value="SF1-HH"/>
</dbReference>
<dbReference type="InterPro" id="IPR055256">
    <property type="entry name" value="KH_1_KHDC4/BBP-like"/>
</dbReference>
<keyword evidence="9 11" id="KW-0539">Nucleus</keyword>
<feature type="region of interest" description="Disordered" evidence="12">
    <location>
        <begin position="97"/>
        <end position="133"/>
    </location>
</feature>
<feature type="domain" description="K Homology" evidence="13">
    <location>
        <begin position="160"/>
        <end position="250"/>
    </location>
</feature>
<evidence type="ECO:0000256" key="2">
    <source>
        <dbReference type="ARBA" id="ARBA00010382"/>
    </source>
</evidence>
<dbReference type="EMBL" id="KE346361">
    <property type="protein sequence ID" value="KJE90056.1"/>
    <property type="molecule type" value="Genomic_DNA"/>
</dbReference>
<dbReference type="InterPro" id="IPR045071">
    <property type="entry name" value="BBP-like"/>
</dbReference>
<evidence type="ECO:0000256" key="8">
    <source>
        <dbReference type="ARBA" id="ARBA00023187"/>
    </source>
</evidence>
<evidence type="ECO:0000256" key="1">
    <source>
        <dbReference type="ARBA" id="ARBA00004123"/>
    </source>
</evidence>
<dbReference type="OMA" id="EDSNCKI"/>
<gene>
    <name evidence="15" type="ORF">CAOG_001432</name>
</gene>
<keyword evidence="5 11" id="KW-0863">Zinc-finger</keyword>
<dbReference type="InterPro" id="IPR036612">
    <property type="entry name" value="KH_dom_type_1_sf"/>
</dbReference>
<dbReference type="eggNOG" id="KOG0119">
    <property type="taxonomic scope" value="Eukaryota"/>
</dbReference>
<keyword evidence="6 11" id="KW-0862">Zinc</keyword>
<dbReference type="GO" id="GO:0048024">
    <property type="term" value="P:regulation of mRNA splicing, via spliceosome"/>
    <property type="evidence" value="ECO:0007669"/>
    <property type="project" value="TreeGrafter"/>
</dbReference>
<comment type="similarity">
    <text evidence="2 11">Belongs to the BBP/SF1 family.</text>
</comment>
<evidence type="ECO:0000256" key="3">
    <source>
        <dbReference type="ARBA" id="ARBA00022664"/>
    </source>
</evidence>
<evidence type="ECO:0000256" key="9">
    <source>
        <dbReference type="ARBA" id="ARBA00023242"/>
    </source>
</evidence>
<protein>
    <recommendedName>
        <fullName evidence="11">Branchpoint-bridging protein</fullName>
    </recommendedName>
</protein>
<dbReference type="InterPro" id="IPR047086">
    <property type="entry name" value="SF1-HH_sf"/>
</dbReference>
<accession>A0A0D2U4H7</accession>
<evidence type="ECO:0000313" key="15">
    <source>
        <dbReference type="EMBL" id="KJE90056.1"/>
    </source>
</evidence>
<dbReference type="PANTHER" id="PTHR11208">
    <property type="entry name" value="RNA-BINDING PROTEIN RELATED"/>
    <property type="match status" value="1"/>
</dbReference>
<feature type="domain" description="CCHC-type" evidence="14">
    <location>
        <begin position="285"/>
        <end position="301"/>
    </location>
</feature>
<dbReference type="GO" id="GO:0005681">
    <property type="term" value="C:spliceosomal complex"/>
    <property type="evidence" value="ECO:0007669"/>
    <property type="project" value="UniProtKB-KW"/>
</dbReference>
<dbReference type="PANTHER" id="PTHR11208:SF45">
    <property type="entry name" value="SPLICING FACTOR 1"/>
    <property type="match status" value="1"/>
</dbReference>
<dbReference type="InterPro" id="IPR036875">
    <property type="entry name" value="Znf_CCHC_sf"/>
</dbReference>
<feature type="region of interest" description="Disordered" evidence="12">
    <location>
        <begin position="1"/>
        <end position="59"/>
    </location>
</feature>
<evidence type="ECO:0000256" key="5">
    <source>
        <dbReference type="ARBA" id="ARBA00022771"/>
    </source>
</evidence>
<evidence type="ECO:0000256" key="4">
    <source>
        <dbReference type="ARBA" id="ARBA00022723"/>
    </source>
</evidence>
<evidence type="ECO:0000259" key="13">
    <source>
        <dbReference type="SMART" id="SM00322"/>
    </source>
</evidence>
<sequence>MDDDQLRGAKRSFGEVDSSPAPSNGSAFTSAFAAPGAPAASGDGQPAPKRERKSRWSEDKVVAPALAALPPTMSDEQRVVRALEIQIDHIAHQLHTGNLDLHSGNRSPSPEPTYDQYGKRTNTREVRKRKQLEEQRSKLIEQAMRTSSTYRPPSDYRRPTKLQSRVDIFEAEQHPEINVLGAILGPRGKTLQLIESETGAKIFIRGKGSIKSNKGPQNNNDEGDNLHALVQGPTQSHIDAAAAKIRDIVQRAVTMPDDQNEHKKTQLRELAAYNGTLRDDELLMRCANCGATTHRAWQCTEKKIFTNSVICHICKGVGHVARDCMNRDGGNANLEPVSSSGGSGGSVQPLRPLPLTPGQSSSSSSYSSQSNAQDRSKMDDEVNALMNSLANGDSGADGGAADGGSKPAAGSNGSDHPPPAHVPAPQRESRSHVHPSRMANIGPPPWSAGPHGGRGPPPPPQHQPHHQPYGAYPPPPPHGMPFFPPPADFYGHAGGPPMDMYGFQGGFPPMGHGMPHDMMAQGWPPMDPSAFYNMNGMGGGAQQPPPPPPPSSAPPPPPPPPSDGAAPPPPPSEPWLQASSAAAPPPPPPPM</sequence>
<dbReference type="SMART" id="SM00322">
    <property type="entry name" value="KH"/>
    <property type="match status" value="1"/>
</dbReference>
<dbReference type="STRING" id="595528.A0A0D2U4H7"/>
<dbReference type="SMART" id="SM00343">
    <property type="entry name" value="ZnF_C2HC"/>
    <property type="match status" value="2"/>
</dbReference>
<dbReference type="InterPro" id="IPR004087">
    <property type="entry name" value="KH_dom"/>
</dbReference>
<organism evidence="15 16">
    <name type="scientific">Capsaspora owczarzaki (strain ATCC 30864)</name>
    <dbReference type="NCBI Taxonomy" id="595528"/>
    <lineage>
        <taxon>Eukaryota</taxon>
        <taxon>Filasterea</taxon>
        <taxon>Capsaspora</taxon>
    </lineage>
</organism>
<evidence type="ECO:0000313" key="16">
    <source>
        <dbReference type="Proteomes" id="UP000008743"/>
    </source>
</evidence>
<feature type="compositionally biased region" description="Pro residues" evidence="12">
    <location>
        <begin position="471"/>
        <end position="480"/>
    </location>
</feature>
<comment type="function">
    <text evidence="11">Necessary for the splicing of pre-mRNA. Has a role in the recognition of the branch site (5'-UACUAAC-3'), the pyrimidine tract and the 3'-splice site at the 3'-end of introns.</text>
</comment>
<dbReference type="SUPFAM" id="SSF54791">
    <property type="entry name" value="Eukaryotic type KH-domain (KH-domain type I)"/>
    <property type="match status" value="1"/>
</dbReference>
<dbReference type="Gene3D" id="4.10.60.10">
    <property type="entry name" value="Zinc finger, CCHC-type"/>
    <property type="match status" value="1"/>
</dbReference>
<comment type="subcellular location">
    <subcellularLocation>
        <location evidence="1 11">Nucleus</location>
    </subcellularLocation>
</comment>
<dbReference type="GO" id="GO:0008270">
    <property type="term" value="F:zinc ion binding"/>
    <property type="evidence" value="ECO:0007669"/>
    <property type="project" value="UniProtKB-UniRule"/>
</dbReference>
<dbReference type="GO" id="GO:0000398">
    <property type="term" value="P:mRNA splicing, via spliceosome"/>
    <property type="evidence" value="ECO:0007669"/>
    <property type="project" value="UniProtKB-UniRule"/>
</dbReference>
<feature type="compositionally biased region" description="Low complexity" evidence="12">
    <location>
        <begin position="25"/>
        <end position="47"/>
    </location>
</feature>
<dbReference type="SUPFAM" id="SSF57756">
    <property type="entry name" value="Retrovirus zinc finger-like domains"/>
    <property type="match status" value="1"/>
</dbReference>
<keyword evidence="3 11" id="KW-0507">mRNA processing</keyword>
<dbReference type="Proteomes" id="UP000008743">
    <property type="component" value="Unassembled WGS sequence"/>
</dbReference>
<feature type="compositionally biased region" description="Pro residues" evidence="12">
    <location>
        <begin position="543"/>
        <end position="573"/>
    </location>
</feature>
<evidence type="ECO:0000256" key="12">
    <source>
        <dbReference type="SAM" id="MobiDB-lite"/>
    </source>
</evidence>
<feature type="compositionally biased region" description="Low complexity" evidence="12">
    <location>
        <begin position="359"/>
        <end position="370"/>
    </location>
</feature>
<feature type="region of interest" description="Disordered" evidence="12">
    <location>
        <begin position="335"/>
        <end position="480"/>
    </location>
</feature>
<dbReference type="InParanoid" id="A0A0D2U4H7"/>
<evidence type="ECO:0000256" key="6">
    <source>
        <dbReference type="ARBA" id="ARBA00022833"/>
    </source>
</evidence>
<dbReference type="PhylomeDB" id="A0A0D2U4H7"/>
<keyword evidence="4 11" id="KW-0479">Metal-binding</keyword>
<dbReference type="OrthoDB" id="6777263at2759"/>
<dbReference type="Gene3D" id="3.30.1370.10">
    <property type="entry name" value="K Homology domain, type 1"/>
    <property type="match status" value="1"/>
</dbReference>
<dbReference type="InterPro" id="IPR001878">
    <property type="entry name" value="Znf_CCHC"/>
</dbReference>
<keyword evidence="8 11" id="KW-0508">mRNA splicing</keyword>
<feature type="domain" description="CCHC-type" evidence="14">
    <location>
        <begin position="310"/>
        <end position="326"/>
    </location>
</feature>
<dbReference type="GO" id="GO:0003729">
    <property type="term" value="F:mRNA binding"/>
    <property type="evidence" value="ECO:0007669"/>
    <property type="project" value="TreeGrafter"/>
</dbReference>
<proteinExistence type="inferred from homology"/>
<evidence type="ECO:0000256" key="10">
    <source>
        <dbReference type="PROSITE-ProRule" id="PRU00117"/>
    </source>
</evidence>
<dbReference type="AlphaFoldDB" id="A0A0D2U4H7"/>
<dbReference type="Gene3D" id="6.10.140.1790">
    <property type="match status" value="1"/>
</dbReference>
<evidence type="ECO:0000259" key="14">
    <source>
        <dbReference type="SMART" id="SM00343"/>
    </source>
</evidence>
<keyword evidence="11" id="KW-0747">Spliceosome</keyword>
<evidence type="ECO:0000256" key="11">
    <source>
        <dbReference type="RuleBase" id="RU367126"/>
    </source>
</evidence>
<keyword evidence="16" id="KW-1185">Reference proteome</keyword>
<dbReference type="Pfam" id="PF22675">
    <property type="entry name" value="KH-I_KHDC4-BBP"/>
    <property type="match status" value="1"/>
</dbReference>
<keyword evidence="7 10" id="KW-0694">RNA-binding</keyword>
<feature type="region of interest" description="Disordered" evidence="12">
    <location>
        <begin position="140"/>
        <end position="159"/>
    </location>
</feature>
<dbReference type="Pfam" id="PF16275">
    <property type="entry name" value="SF1-HH"/>
    <property type="match status" value="1"/>
</dbReference>